<name>A0A835ZFQ6_9STRA</name>
<feature type="region of interest" description="Disordered" evidence="5">
    <location>
        <begin position="269"/>
        <end position="300"/>
    </location>
</feature>
<keyword evidence="3" id="KW-0677">Repeat</keyword>
<evidence type="ECO:0000256" key="1">
    <source>
        <dbReference type="ARBA" id="ARBA00022536"/>
    </source>
</evidence>
<reference evidence="8" key="1">
    <citation type="submission" date="2021-02" db="EMBL/GenBank/DDBJ databases">
        <title>First Annotated Genome of the Yellow-green Alga Tribonema minus.</title>
        <authorList>
            <person name="Mahan K.M."/>
        </authorList>
    </citation>
    <scope>NUCLEOTIDE SEQUENCE</scope>
    <source>
        <strain evidence="8">UTEX B ZZ1240</strain>
    </source>
</reference>
<evidence type="ECO:0000313" key="8">
    <source>
        <dbReference type="EMBL" id="KAG5192061.1"/>
    </source>
</evidence>
<keyword evidence="1" id="KW-0245">EGF-like domain</keyword>
<dbReference type="PANTHER" id="PTHR24039">
    <property type="entry name" value="FIBRILLIN-RELATED"/>
    <property type="match status" value="1"/>
</dbReference>
<evidence type="ECO:0000259" key="7">
    <source>
        <dbReference type="Pfam" id="PF12947"/>
    </source>
</evidence>
<comment type="caution">
    <text evidence="8">The sequence shown here is derived from an EMBL/GenBank/DDBJ whole genome shotgun (WGS) entry which is preliminary data.</text>
</comment>
<gene>
    <name evidence="8" type="ORF">JKP88DRAFT_266351</name>
</gene>
<evidence type="ECO:0000256" key="5">
    <source>
        <dbReference type="SAM" id="MobiDB-lite"/>
    </source>
</evidence>
<evidence type="ECO:0000256" key="6">
    <source>
        <dbReference type="SAM" id="Phobius"/>
    </source>
</evidence>
<feature type="region of interest" description="Disordered" evidence="5">
    <location>
        <begin position="972"/>
        <end position="1056"/>
    </location>
</feature>
<dbReference type="SUPFAM" id="SSF57196">
    <property type="entry name" value="EGF/Laminin"/>
    <property type="match status" value="1"/>
</dbReference>
<feature type="compositionally biased region" description="Gly residues" evidence="5">
    <location>
        <begin position="996"/>
        <end position="1008"/>
    </location>
</feature>
<accession>A0A835ZFQ6</accession>
<dbReference type="EMBL" id="JAFCMP010000011">
    <property type="protein sequence ID" value="KAG5192061.1"/>
    <property type="molecule type" value="Genomic_DNA"/>
</dbReference>
<feature type="compositionally biased region" description="Basic and acidic residues" evidence="5">
    <location>
        <begin position="289"/>
        <end position="300"/>
    </location>
</feature>
<dbReference type="OrthoDB" id="41109at2759"/>
<evidence type="ECO:0000256" key="3">
    <source>
        <dbReference type="ARBA" id="ARBA00022737"/>
    </source>
</evidence>
<keyword evidence="4" id="KW-1015">Disulfide bond</keyword>
<feature type="transmembrane region" description="Helical" evidence="6">
    <location>
        <begin position="884"/>
        <end position="904"/>
    </location>
</feature>
<dbReference type="AlphaFoldDB" id="A0A835ZFQ6"/>
<dbReference type="Pfam" id="PF12947">
    <property type="entry name" value="EGF_3"/>
    <property type="match status" value="1"/>
</dbReference>
<dbReference type="InterPro" id="IPR024731">
    <property type="entry name" value="NELL2-like_EGF"/>
</dbReference>
<feature type="compositionally biased region" description="Polar residues" evidence="5">
    <location>
        <begin position="279"/>
        <end position="288"/>
    </location>
</feature>
<evidence type="ECO:0000256" key="4">
    <source>
        <dbReference type="ARBA" id="ARBA00023157"/>
    </source>
</evidence>
<evidence type="ECO:0000313" key="9">
    <source>
        <dbReference type="Proteomes" id="UP000664859"/>
    </source>
</evidence>
<evidence type="ECO:0000256" key="2">
    <source>
        <dbReference type="ARBA" id="ARBA00022729"/>
    </source>
</evidence>
<keyword evidence="9" id="KW-1185">Reference proteome</keyword>
<proteinExistence type="predicted"/>
<dbReference type="Gene3D" id="2.10.25.10">
    <property type="entry name" value="Laminin"/>
    <property type="match status" value="1"/>
</dbReference>
<dbReference type="Proteomes" id="UP000664859">
    <property type="component" value="Unassembled WGS sequence"/>
</dbReference>
<sequence>MDVNTNNHLERWTGTLKYVFLMRKKARQLAQLLSLLVTKVMPHYMHDREKKLAGLESAAPTAASCTLNIYTWFCTCLDSQLFHTCAHLLAAQLHDTFKTGCNLATYDPPAPADINERIEVRRLPPLAMPLDVEEPLNRFGGEAAVKALMEATQTAKSISSAIGEAGALPEGVKEVRRCAAVFCQFANNAQLVAPAQLDKVMPAMRELADLCEASMPHFAVESVPSKMTWNRQETDGTCKPLFSHRKRSAPDAADALVCNKPLVRMPECGRQPTKERSLGNFQRQIEQSSSEREAAKAKEDSRGGAIKVVAGWSGAYEIAAVANPGVRGAAMCNLRWLPRTPRVHIKWTCTRSFEHVYLGTQNHVVIENGKSHHIHSRVSRAEGAHGVKCKTLEDAVLVFGQPEAPSSNNMLLMRVMALINEHLDGVTSVDVNLRVDSLRAKVGRFTAQTNISRLGPSGETIQECYNIPYEVQDVDECRDNLPGKCGGRRSTADCCKELRCCTDDSCYGITCPAHASCQALDVRSSGEEAAVSDIAPEYTAYVCMCQQGYVMTEANVCIKKVEPVNMACEAGNNSCPVNCKCTTVGESSYKCSAKILVNGQNPLRLHQGDTYSELGVTVNDENEQDGDRTVKIQYSEPFGAFFKKAGKYQVVYSLEVPWLPTGDGANTIGEPATVTAQRDVYVADIDECTYEGPNDYFMHQCVRGHDDLLQQVCSNYIPVVWSLRGFICLLLHAQIRLKVRVLVALVLQATCVNTDGSYECHCSTGYKGDGLSTGTGCVDVMQPVMFLLKMGDNLCNAGRDSGLQPCFTAIDNTLDGPVDLTTDIQQGGLERDPARNYTWRIPHNVADAEGNVAETVYYVIQVTQVDMLSTLTGVTVDPVMYQRVLLGGTVLAAIAALALAWWLLQWVQPLIQACKYWLNPYSLVNSKEDFDMGHDLVLRVVSMGMLPQKERRRRTAARWAELLEAVANEAPEADLWPPPLQQQQQQQGGIRAAAGGANGNGNSGGGGANMNDDSSANGDEGESIGGGRTGTATRSMRTSLGRSAGRKAAWQPASED</sequence>
<feature type="compositionally biased region" description="Polar residues" evidence="5">
    <location>
        <begin position="1030"/>
        <end position="1041"/>
    </location>
</feature>
<protein>
    <recommendedName>
        <fullName evidence="7">NELL2-like EGF domain-containing protein</fullName>
    </recommendedName>
</protein>
<organism evidence="8 9">
    <name type="scientific">Tribonema minus</name>
    <dbReference type="NCBI Taxonomy" id="303371"/>
    <lineage>
        <taxon>Eukaryota</taxon>
        <taxon>Sar</taxon>
        <taxon>Stramenopiles</taxon>
        <taxon>Ochrophyta</taxon>
        <taxon>PX clade</taxon>
        <taxon>Xanthophyceae</taxon>
        <taxon>Tribonematales</taxon>
        <taxon>Tribonemataceae</taxon>
        <taxon>Tribonema</taxon>
    </lineage>
</organism>
<keyword evidence="6" id="KW-1133">Transmembrane helix</keyword>
<feature type="domain" description="NELL2-like EGF" evidence="7">
    <location>
        <begin position="748"/>
        <end position="771"/>
    </location>
</feature>
<feature type="compositionally biased region" description="Low complexity" evidence="5">
    <location>
        <begin position="981"/>
        <end position="995"/>
    </location>
</feature>
<keyword evidence="6" id="KW-0472">Membrane</keyword>
<keyword evidence="2" id="KW-0732">Signal</keyword>
<dbReference type="CDD" id="cd00054">
    <property type="entry name" value="EGF_CA"/>
    <property type="match status" value="1"/>
</dbReference>
<keyword evidence="6" id="KW-0812">Transmembrane</keyword>